<dbReference type="Gene3D" id="3.40.630.30">
    <property type="match status" value="1"/>
</dbReference>
<evidence type="ECO:0000256" key="1">
    <source>
        <dbReference type="ARBA" id="ARBA00022679"/>
    </source>
</evidence>
<evidence type="ECO:0000259" key="3">
    <source>
        <dbReference type="PROSITE" id="PS51186"/>
    </source>
</evidence>
<evidence type="ECO:0000256" key="2">
    <source>
        <dbReference type="ARBA" id="ARBA00023315"/>
    </source>
</evidence>
<sequence length="176" mass="20198">MSSTSEVLFVPPYAVPRERLLNVARRIFSETFSHLYDEESFRIFCDQTWAADGPMAKDLGDPAVSWRVATEDGQPIGYAKMTPLRAPARNARDDALELQQIYVLSGWHGKGVAEELMQWAVSSARERGAPELYLTVFDHNERAKRFYARHGFEEVGRCTFKLGDRVDDDRIWRKVL</sequence>
<organism evidence="4 5">
    <name type="scientific">Luteimonas cucumeris</name>
    <dbReference type="NCBI Taxonomy" id="985012"/>
    <lineage>
        <taxon>Bacteria</taxon>
        <taxon>Pseudomonadati</taxon>
        <taxon>Pseudomonadota</taxon>
        <taxon>Gammaproteobacteria</taxon>
        <taxon>Lysobacterales</taxon>
        <taxon>Lysobacteraceae</taxon>
        <taxon>Luteimonas</taxon>
    </lineage>
</organism>
<dbReference type="EMBL" id="VLKN01000001">
    <property type="protein sequence ID" value="TWI05845.1"/>
    <property type="molecule type" value="Genomic_DNA"/>
</dbReference>
<dbReference type="InterPro" id="IPR016181">
    <property type="entry name" value="Acyl_CoA_acyltransferase"/>
</dbReference>
<protein>
    <submittedName>
        <fullName evidence="4">Acetyltransferase (GNAT) family protein</fullName>
    </submittedName>
</protein>
<dbReference type="GO" id="GO:0016747">
    <property type="term" value="F:acyltransferase activity, transferring groups other than amino-acyl groups"/>
    <property type="evidence" value="ECO:0007669"/>
    <property type="project" value="InterPro"/>
</dbReference>
<keyword evidence="5" id="KW-1185">Reference proteome</keyword>
<dbReference type="OrthoDB" id="143110at2"/>
<dbReference type="CDD" id="cd04301">
    <property type="entry name" value="NAT_SF"/>
    <property type="match status" value="1"/>
</dbReference>
<dbReference type="AlphaFoldDB" id="A0A562LE81"/>
<dbReference type="Pfam" id="PF00583">
    <property type="entry name" value="Acetyltransf_1"/>
    <property type="match status" value="1"/>
</dbReference>
<feature type="domain" description="N-acetyltransferase" evidence="3">
    <location>
        <begin position="11"/>
        <end position="176"/>
    </location>
</feature>
<evidence type="ECO:0000313" key="5">
    <source>
        <dbReference type="Proteomes" id="UP000315167"/>
    </source>
</evidence>
<name>A0A562LE81_9GAMM</name>
<comment type="caution">
    <text evidence="4">The sequence shown here is derived from an EMBL/GenBank/DDBJ whole genome shotgun (WGS) entry which is preliminary data.</text>
</comment>
<evidence type="ECO:0000313" key="4">
    <source>
        <dbReference type="EMBL" id="TWI05845.1"/>
    </source>
</evidence>
<reference evidence="4 5" key="1">
    <citation type="journal article" date="2015" name="Stand. Genomic Sci.">
        <title>Genomic Encyclopedia of Bacterial and Archaeal Type Strains, Phase III: the genomes of soil and plant-associated and newly described type strains.</title>
        <authorList>
            <person name="Whitman W.B."/>
            <person name="Woyke T."/>
            <person name="Klenk H.P."/>
            <person name="Zhou Y."/>
            <person name="Lilburn T.G."/>
            <person name="Beck B.J."/>
            <person name="De Vos P."/>
            <person name="Vandamme P."/>
            <person name="Eisen J.A."/>
            <person name="Garrity G."/>
            <person name="Hugenholtz P."/>
            <person name="Kyrpides N.C."/>
        </authorList>
    </citation>
    <scope>NUCLEOTIDE SEQUENCE [LARGE SCALE GENOMIC DNA]</scope>
    <source>
        <strain evidence="4 5">CGMCC 1.10821</strain>
    </source>
</reference>
<dbReference type="InterPro" id="IPR000182">
    <property type="entry name" value="GNAT_dom"/>
</dbReference>
<accession>A0A562LE81</accession>
<dbReference type="InterPro" id="IPR050832">
    <property type="entry name" value="Bact_Acetyltransf"/>
</dbReference>
<gene>
    <name evidence="4" type="ORF">IP90_00101</name>
</gene>
<dbReference type="Proteomes" id="UP000315167">
    <property type="component" value="Unassembled WGS sequence"/>
</dbReference>
<keyword evidence="1 4" id="KW-0808">Transferase</keyword>
<dbReference type="PROSITE" id="PS51186">
    <property type="entry name" value="GNAT"/>
    <property type="match status" value="1"/>
</dbReference>
<dbReference type="SUPFAM" id="SSF55729">
    <property type="entry name" value="Acyl-CoA N-acyltransferases (Nat)"/>
    <property type="match status" value="1"/>
</dbReference>
<proteinExistence type="predicted"/>
<keyword evidence="2" id="KW-0012">Acyltransferase</keyword>
<dbReference type="PANTHER" id="PTHR43877">
    <property type="entry name" value="AMINOALKYLPHOSPHONATE N-ACETYLTRANSFERASE-RELATED-RELATED"/>
    <property type="match status" value="1"/>
</dbReference>